<dbReference type="InterPro" id="IPR037185">
    <property type="entry name" value="EmrE-like"/>
</dbReference>
<feature type="transmembrane region" description="Helical" evidence="1">
    <location>
        <begin position="166"/>
        <end position="187"/>
    </location>
</feature>
<feature type="domain" description="EamA" evidence="2">
    <location>
        <begin position="141"/>
        <end position="270"/>
    </location>
</feature>
<feature type="transmembrane region" description="Helical" evidence="1">
    <location>
        <begin position="141"/>
        <end position="160"/>
    </location>
</feature>
<protein>
    <submittedName>
        <fullName evidence="3">Unannotated protein</fullName>
    </submittedName>
</protein>
<evidence type="ECO:0000259" key="2">
    <source>
        <dbReference type="Pfam" id="PF00892"/>
    </source>
</evidence>
<dbReference type="EMBL" id="CAFBLV010000112">
    <property type="protein sequence ID" value="CAB4871528.1"/>
    <property type="molecule type" value="Genomic_DNA"/>
</dbReference>
<reference evidence="3" key="1">
    <citation type="submission" date="2020-05" db="EMBL/GenBank/DDBJ databases">
        <authorList>
            <person name="Chiriac C."/>
            <person name="Salcher M."/>
            <person name="Ghai R."/>
            <person name="Kavagutti S V."/>
        </authorList>
    </citation>
    <scope>NUCLEOTIDE SEQUENCE</scope>
</reference>
<dbReference type="SUPFAM" id="SSF103481">
    <property type="entry name" value="Multidrug resistance efflux transporter EmrE"/>
    <property type="match status" value="1"/>
</dbReference>
<dbReference type="Pfam" id="PF00892">
    <property type="entry name" value="EamA"/>
    <property type="match status" value="2"/>
</dbReference>
<keyword evidence="1" id="KW-1133">Transmembrane helix</keyword>
<accession>A0A6J7DPS9</accession>
<gene>
    <name evidence="3" type="ORF">UFOPK3425_00660</name>
</gene>
<feature type="domain" description="EamA" evidence="2">
    <location>
        <begin position="2"/>
        <end position="127"/>
    </location>
</feature>
<feature type="transmembrane region" description="Helical" evidence="1">
    <location>
        <begin position="254"/>
        <end position="270"/>
    </location>
</feature>
<evidence type="ECO:0000313" key="3">
    <source>
        <dbReference type="EMBL" id="CAB4871528.1"/>
    </source>
</evidence>
<dbReference type="AlphaFoldDB" id="A0A6J7DPS9"/>
<organism evidence="3">
    <name type="scientific">freshwater metagenome</name>
    <dbReference type="NCBI Taxonomy" id="449393"/>
    <lineage>
        <taxon>unclassified sequences</taxon>
        <taxon>metagenomes</taxon>
        <taxon>ecological metagenomes</taxon>
    </lineage>
</organism>
<feature type="transmembrane region" description="Helical" evidence="1">
    <location>
        <begin position="24"/>
        <end position="46"/>
    </location>
</feature>
<feature type="transmembrane region" description="Helical" evidence="1">
    <location>
        <begin position="225"/>
        <end position="247"/>
    </location>
</feature>
<feature type="transmembrane region" description="Helical" evidence="1">
    <location>
        <begin position="83"/>
        <end position="101"/>
    </location>
</feature>
<evidence type="ECO:0000256" key="1">
    <source>
        <dbReference type="SAM" id="Phobius"/>
    </source>
</evidence>
<name>A0A6J7DPS9_9ZZZZ</name>
<feature type="transmembrane region" description="Helical" evidence="1">
    <location>
        <begin position="107"/>
        <end position="129"/>
    </location>
</feature>
<keyword evidence="1" id="KW-0812">Transmembrane</keyword>
<dbReference type="GO" id="GO:0016020">
    <property type="term" value="C:membrane"/>
    <property type="evidence" value="ECO:0007669"/>
    <property type="project" value="InterPro"/>
</dbReference>
<proteinExistence type="predicted"/>
<feature type="transmembrane region" description="Helical" evidence="1">
    <location>
        <begin position="199"/>
        <end position="219"/>
    </location>
</feature>
<feature type="transmembrane region" description="Helical" evidence="1">
    <location>
        <begin position="58"/>
        <end position="76"/>
    </location>
</feature>
<dbReference type="InterPro" id="IPR000620">
    <property type="entry name" value="EamA_dom"/>
</dbReference>
<keyword evidence="1" id="KW-0472">Membrane</keyword>
<dbReference type="Gene3D" id="1.10.3730.20">
    <property type="match status" value="1"/>
</dbReference>
<sequence length="271" mass="27893">MLALLTSVFVGLADFTSGNLTKRVSAFAVAGGASIVAAVIYVILGLRSDLMVFDKVDIVAGIVSGTLFFIGNILYLKALSQGSMGVIGAVATLLVLVPLIWDIRHGNMPDAIAIVGVIVTLSGIILLGAPEMKGKSSLGPVFLAVIAALFFGISQVSVNLGSQSNVLGTVLLTELVTVVIVLVLALFTRSTGGMNKKAVPLILAIGLLEALALLSFSTATTGGNVAIVSVLSGLDPIVLAILALFLLKERMTRVQVIGFIIVIGGSFLVSF</sequence>